<evidence type="ECO:0000256" key="4">
    <source>
        <dbReference type="ARBA" id="ARBA00022679"/>
    </source>
</evidence>
<comment type="catalytic activity">
    <reaction evidence="1">
        <text>S-ubiquitinyl-[E2 ubiquitin-conjugating enzyme]-L-cysteine + [acceptor protein]-L-lysine = [E2 ubiquitin-conjugating enzyme]-L-cysteine + N(6)-ubiquitinyl-[acceptor protein]-L-lysine.</text>
        <dbReference type="EC" id="2.3.2.27"/>
    </reaction>
</comment>
<reference evidence="7" key="2">
    <citation type="journal article" date="2023" name="Plants (Basel)">
        <title>Annotation of the Turnera subulata (Passifloraceae) Draft Genome Reveals the S-Locus Evolved after the Divergence of Turneroideae from Passifloroideae in a Stepwise Manner.</title>
        <authorList>
            <person name="Henning P.M."/>
            <person name="Roalson E.H."/>
            <person name="Mir W."/>
            <person name="McCubbin A.G."/>
            <person name="Shore J.S."/>
        </authorList>
    </citation>
    <scope>NUCLEOTIDE SEQUENCE</scope>
    <source>
        <strain evidence="7">F60SS</strain>
    </source>
</reference>
<evidence type="ECO:0000313" key="8">
    <source>
        <dbReference type="Proteomes" id="UP001141552"/>
    </source>
</evidence>
<dbReference type="PANTHER" id="PTHR45958">
    <property type="entry name" value="RING-TYPE E3 UBIQUITIN TRANSFERASE"/>
    <property type="match status" value="1"/>
</dbReference>
<keyword evidence="5" id="KW-0677">Repeat</keyword>
<keyword evidence="8" id="KW-1185">Reference proteome</keyword>
<sequence length="960" mass="106958">MELQKAENSSENTLDILQSLSSSIDIAKDLVDKCQRGTGSCSDYDLKTTVSQLEAVIKSMGECLSLIPSSAFQNNEYAEAAVRSLSNETQNADFELNEGQVLETEVLEPLRVVSREQSMEEPVPEESDLYSIHVEATTDMPQPSEFLIERYFSSQKEDHRRGSSSTSLPQILDFIEPPYETFYCPLTKEIMEDPVTLKSGVTYERKAISHWFEEFGNSQEVVCPVTGKKLLSRILTTNIPLKTTIEKWRERDDREKIKFARAALRLASSASMVLEAVTELQSLCRKKSDSKIQVRNAGILPLLVRFLEYKDRNVRCAVLELFRELAREDGDDKEVVAKALDIPAVIRMLSSGHQPIRHSAMLLLLDLSKSQYLCEKIGSVTGAIMMLIRMKYNKSDDEFLAEKADETLQNLERSPENIKHMAENGLIEPLLRHLIQGSEDAQMEMASFLGEIAIGDDNQSYVAERASPTLINMVHSGNTLIRASAFKALSHISSYQPNAKILIKAGIIIVMIEEMFTRRICNEPMDSKTEAAAILANILEAGVQLENLQVDTRGLKLTSDYFLSNIIYMLNSQAPNDLNLSLIRILLCLTKSSKSMDSVVSAIRETEANFTLIELINKPPEELEVATIRLLTRLSHFMGHTLIDGLCKTAGQPDRLIQSVCGSGQVTEKKAVSATFLAKVPHQNLTLNLALLSKNAVPVILEKISQIQKTGTRTSRYASLYLEGLVGILVRFTTTLDEPQMLFLARNYNLTSVFTELLLKTSSNEVQRLSAIGLANLSLQSVTLSKPPPQVERTKFLSRFPSRKKSVPVCPVHGGACSSQNTFCLVEAKAVKRLLACFDNEKVEVVESALSAISTLLDDKVDVDKSIAMLSEVNAIAHILGVVKRHREEGLWQKSFWIIERFLSRGGNKCTSHISQDKLLPATLVSAFHHGSGDTRQLAEKILSHLDKMSNSPTTYNHTL</sequence>
<dbReference type="SMART" id="SM00185">
    <property type="entry name" value="ARM"/>
    <property type="match status" value="6"/>
</dbReference>
<name>A0A9Q0F537_9ROSI</name>
<evidence type="ECO:0000313" key="7">
    <source>
        <dbReference type="EMBL" id="KAJ4824847.1"/>
    </source>
</evidence>
<gene>
    <name evidence="7" type="ORF">Tsubulata_048758</name>
</gene>
<dbReference type="EC" id="2.3.2.27" evidence="3"/>
<evidence type="ECO:0000259" key="6">
    <source>
        <dbReference type="PROSITE" id="PS51698"/>
    </source>
</evidence>
<dbReference type="InterPro" id="IPR016024">
    <property type="entry name" value="ARM-type_fold"/>
</dbReference>
<feature type="domain" description="U-box" evidence="6">
    <location>
        <begin position="177"/>
        <end position="255"/>
    </location>
</feature>
<proteinExistence type="predicted"/>
<comment type="caution">
    <text evidence="7">The sequence shown here is derived from an EMBL/GenBank/DDBJ whole genome shotgun (WGS) entry which is preliminary data.</text>
</comment>
<dbReference type="InterPro" id="IPR011989">
    <property type="entry name" value="ARM-like"/>
</dbReference>
<dbReference type="CDD" id="cd16664">
    <property type="entry name" value="RING-Ubox_PUB"/>
    <property type="match status" value="1"/>
</dbReference>
<dbReference type="SMART" id="SM00504">
    <property type="entry name" value="Ubox"/>
    <property type="match status" value="1"/>
</dbReference>
<dbReference type="Proteomes" id="UP001141552">
    <property type="component" value="Unassembled WGS sequence"/>
</dbReference>
<dbReference type="AlphaFoldDB" id="A0A9Q0F537"/>
<dbReference type="EMBL" id="JAKUCV010007073">
    <property type="protein sequence ID" value="KAJ4824847.1"/>
    <property type="molecule type" value="Genomic_DNA"/>
</dbReference>
<dbReference type="InterPro" id="IPR052608">
    <property type="entry name" value="U-box_domain_protein"/>
</dbReference>
<dbReference type="GO" id="GO:0061630">
    <property type="term" value="F:ubiquitin protein ligase activity"/>
    <property type="evidence" value="ECO:0007669"/>
    <property type="project" value="UniProtKB-EC"/>
</dbReference>
<dbReference type="PANTHER" id="PTHR45958:SF4">
    <property type="entry name" value="U-BOX DOMAIN-CONTAINING PROTEIN 42-RELATED"/>
    <property type="match status" value="1"/>
</dbReference>
<comment type="pathway">
    <text evidence="2">Protein modification; protein ubiquitination.</text>
</comment>
<dbReference type="InterPro" id="IPR013083">
    <property type="entry name" value="Znf_RING/FYVE/PHD"/>
</dbReference>
<protein>
    <recommendedName>
        <fullName evidence="3">RING-type E3 ubiquitin transferase</fullName>
        <ecNumber evidence="3">2.3.2.27</ecNumber>
    </recommendedName>
</protein>
<dbReference type="GO" id="GO:0016567">
    <property type="term" value="P:protein ubiquitination"/>
    <property type="evidence" value="ECO:0007669"/>
    <property type="project" value="InterPro"/>
</dbReference>
<dbReference type="PROSITE" id="PS51698">
    <property type="entry name" value="U_BOX"/>
    <property type="match status" value="1"/>
</dbReference>
<dbReference type="SUPFAM" id="SSF57850">
    <property type="entry name" value="RING/U-box"/>
    <property type="match status" value="1"/>
</dbReference>
<evidence type="ECO:0000256" key="5">
    <source>
        <dbReference type="ARBA" id="ARBA00022737"/>
    </source>
</evidence>
<evidence type="ECO:0000256" key="1">
    <source>
        <dbReference type="ARBA" id="ARBA00000900"/>
    </source>
</evidence>
<accession>A0A9Q0F537</accession>
<dbReference type="SUPFAM" id="SSF48371">
    <property type="entry name" value="ARM repeat"/>
    <property type="match status" value="2"/>
</dbReference>
<keyword evidence="4" id="KW-0808">Transferase</keyword>
<reference evidence="7" key="1">
    <citation type="submission" date="2022-02" db="EMBL/GenBank/DDBJ databases">
        <authorList>
            <person name="Henning P.M."/>
            <person name="McCubbin A.G."/>
            <person name="Shore J.S."/>
        </authorList>
    </citation>
    <scope>NUCLEOTIDE SEQUENCE</scope>
    <source>
        <strain evidence="7">F60SS</strain>
        <tissue evidence="7">Leaves</tissue>
    </source>
</reference>
<evidence type="ECO:0000256" key="2">
    <source>
        <dbReference type="ARBA" id="ARBA00004906"/>
    </source>
</evidence>
<dbReference type="Gene3D" id="3.30.40.10">
    <property type="entry name" value="Zinc/RING finger domain, C3HC4 (zinc finger)"/>
    <property type="match status" value="1"/>
</dbReference>
<dbReference type="Pfam" id="PF04564">
    <property type="entry name" value="U-box"/>
    <property type="match status" value="1"/>
</dbReference>
<evidence type="ECO:0000256" key="3">
    <source>
        <dbReference type="ARBA" id="ARBA00012483"/>
    </source>
</evidence>
<dbReference type="Gene3D" id="1.25.10.10">
    <property type="entry name" value="Leucine-rich Repeat Variant"/>
    <property type="match status" value="4"/>
</dbReference>
<organism evidence="7 8">
    <name type="scientific">Turnera subulata</name>
    <dbReference type="NCBI Taxonomy" id="218843"/>
    <lineage>
        <taxon>Eukaryota</taxon>
        <taxon>Viridiplantae</taxon>
        <taxon>Streptophyta</taxon>
        <taxon>Embryophyta</taxon>
        <taxon>Tracheophyta</taxon>
        <taxon>Spermatophyta</taxon>
        <taxon>Magnoliopsida</taxon>
        <taxon>eudicotyledons</taxon>
        <taxon>Gunneridae</taxon>
        <taxon>Pentapetalae</taxon>
        <taxon>rosids</taxon>
        <taxon>fabids</taxon>
        <taxon>Malpighiales</taxon>
        <taxon>Passifloraceae</taxon>
        <taxon>Turnera</taxon>
    </lineage>
</organism>
<dbReference type="InterPro" id="IPR045210">
    <property type="entry name" value="RING-Ubox_PUB"/>
</dbReference>
<dbReference type="InterPro" id="IPR000225">
    <property type="entry name" value="Armadillo"/>
</dbReference>
<dbReference type="InterPro" id="IPR003613">
    <property type="entry name" value="Ubox_domain"/>
</dbReference>
<dbReference type="OrthoDB" id="10064100at2759"/>